<reference evidence="2" key="1">
    <citation type="journal article" date="2005" name="Nature">
        <title>The map-based sequence of the rice genome.</title>
        <authorList>
            <consortium name="International rice genome sequencing project (IRGSP)"/>
            <person name="Matsumoto T."/>
            <person name="Wu J."/>
            <person name="Kanamori H."/>
            <person name="Katayose Y."/>
            <person name="Fujisawa M."/>
            <person name="Namiki N."/>
            <person name="Mizuno H."/>
            <person name="Yamamoto K."/>
            <person name="Antonio B.A."/>
            <person name="Baba T."/>
            <person name="Sakata K."/>
            <person name="Nagamura Y."/>
            <person name="Aoki H."/>
            <person name="Arikawa K."/>
            <person name="Arita K."/>
            <person name="Bito T."/>
            <person name="Chiden Y."/>
            <person name="Fujitsuka N."/>
            <person name="Fukunaka R."/>
            <person name="Hamada M."/>
            <person name="Harada C."/>
            <person name="Hayashi A."/>
            <person name="Hijishita S."/>
            <person name="Honda M."/>
            <person name="Hosokawa S."/>
            <person name="Ichikawa Y."/>
            <person name="Idonuma A."/>
            <person name="Iijima M."/>
            <person name="Ikeda M."/>
            <person name="Ikeno M."/>
            <person name="Ito K."/>
            <person name="Ito S."/>
            <person name="Ito T."/>
            <person name="Ito Y."/>
            <person name="Ito Y."/>
            <person name="Iwabuchi A."/>
            <person name="Kamiya K."/>
            <person name="Karasawa W."/>
            <person name="Kurita K."/>
            <person name="Katagiri S."/>
            <person name="Kikuta A."/>
            <person name="Kobayashi H."/>
            <person name="Kobayashi N."/>
            <person name="Machita K."/>
            <person name="Maehara T."/>
            <person name="Masukawa M."/>
            <person name="Mizubayashi T."/>
            <person name="Mukai Y."/>
            <person name="Nagasaki H."/>
            <person name="Nagata Y."/>
            <person name="Naito S."/>
            <person name="Nakashima M."/>
            <person name="Nakama Y."/>
            <person name="Nakamichi Y."/>
            <person name="Nakamura M."/>
            <person name="Meguro A."/>
            <person name="Negishi M."/>
            <person name="Ohta I."/>
            <person name="Ohta T."/>
            <person name="Okamoto M."/>
            <person name="Ono N."/>
            <person name="Saji S."/>
            <person name="Sakaguchi M."/>
            <person name="Sakai K."/>
            <person name="Shibata M."/>
            <person name="Shimokawa T."/>
            <person name="Song J."/>
            <person name="Takazaki Y."/>
            <person name="Terasawa K."/>
            <person name="Tsugane M."/>
            <person name="Tsuji K."/>
            <person name="Ueda S."/>
            <person name="Waki K."/>
            <person name="Yamagata H."/>
            <person name="Yamamoto M."/>
            <person name="Yamamoto S."/>
            <person name="Yamane H."/>
            <person name="Yoshiki S."/>
            <person name="Yoshihara R."/>
            <person name="Yukawa K."/>
            <person name="Zhong H."/>
            <person name="Yano M."/>
            <person name="Yuan Q."/>
            <person name="Ouyang S."/>
            <person name="Liu J."/>
            <person name="Jones K.M."/>
            <person name="Gansberger K."/>
            <person name="Moffat K."/>
            <person name="Hill J."/>
            <person name="Bera J."/>
            <person name="Fadrosh D."/>
            <person name="Jin S."/>
            <person name="Johri S."/>
            <person name="Kim M."/>
            <person name="Overton L."/>
            <person name="Reardon M."/>
            <person name="Tsitrin T."/>
            <person name="Vuong H."/>
            <person name="Weaver B."/>
            <person name="Ciecko A."/>
            <person name="Tallon L."/>
            <person name="Jackson J."/>
            <person name="Pai G."/>
            <person name="Aken S.V."/>
            <person name="Utterback T."/>
            <person name="Reidmuller S."/>
            <person name="Feldblyum T."/>
            <person name="Hsiao J."/>
            <person name="Zismann V."/>
            <person name="Iobst S."/>
            <person name="de Vazeille A.R."/>
            <person name="Buell C.R."/>
            <person name="Ying K."/>
            <person name="Li Y."/>
            <person name="Lu T."/>
            <person name="Huang Y."/>
            <person name="Zhao Q."/>
            <person name="Feng Q."/>
            <person name="Zhang L."/>
            <person name="Zhu J."/>
            <person name="Weng Q."/>
            <person name="Mu J."/>
            <person name="Lu Y."/>
            <person name="Fan D."/>
            <person name="Liu Y."/>
            <person name="Guan J."/>
            <person name="Zhang Y."/>
            <person name="Yu S."/>
            <person name="Liu X."/>
            <person name="Zhang Y."/>
            <person name="Hong G."/>
            <person name="Han B."/>
            <person name="Choisne N."/>
            <person name="Demange N."/>
            <person name="Orjeda G."/>
            <person name="Samain S."/>
            <person name="Cattolico L."/>
            <person name="Pelletier E."/>
            <person name="Couloux A."/>
            <person name="Segurens B."/>
            <person name="Wincker P."/>
            <person name="D'Hont A."/>
            <person name="Scarpelli C."/>
            <person name="Weissenbach J."/>
            <person name="Salanoubat M."/>
            <person name="Quetier F."/>
            <person name="Yu Y."/>
            <person name="Kim H.R."/>
            <person name="Rambo T."/>
            <person name="Currie J."/>
            <person name="Collura K."/>
            <person name="Luo M."/>
            <person name="Yang T."/>
            <person name="Ammiraju J.S.S."/>
            <person name="Engler F."/>
            <person name="Soderlund C."/>
            <person name="Wing R.A."/>
            <person name="Palmer L.E."/>
            <person name="de la Bastide M."/>
            <person name="Spiegel L."/>
            <person name="Nascimento L."/>
            <person name="Zutavern T."/>
            <person name="O'Shaughnessy A."/>
            <person name="Dike S."/>
            <person name="Dedhia N."/>
            <person name="Preston R."/>
            <person name="Balija V."/>
            <person name="McCombie W.R."/>
            <person name="Chow T."/>
            <person name="Chen H."/>
            <person name="Chung M."/>
            <person name="Chen C."/>
            <person name="Shaw J."/>
            <person name="Wu H."/>
            <person name="Hsiao K."/>
            <person name="Chao Y."/>
            <person name="Chu M."/>
            <person name="Cheng C."/>
            <person name="Hour A."/>
            <person name="Lee P."/>
            <person name="Lin S."/>
            <person name="Lin Y."/>
            <person name="Liou J."/>
            <person name="Liu S."/>
            <person name="Hsing Y."/>
            <person name="Raghuvanshi S."/>
            <person name="Mohanty A."/>
            <person name="Bharti A.K."/>
            <person name="Gaur A."/>
            <person name="Gupta V."/>
            <person name="Kumar D."/>
            <person name="Ravi V."/>
            <person name="Vij S."/>
            <person name="Kapur A."/>
            <person name="Khurana P."/>
            <person name="Khurana P."/>
            <person name="Khurana J.P."/>
            <person name="Tyagi A.K."/>
            <person name="Gaikwad K."/>
            <person name="Singh A."/>
            <person name="Dalal V."/>
            <person name="Srivastava S."/>
            <person name="Dixit A."/>
            <person name="Pal A.K."/>
            <person name="Ghazi I.A."/>
            <person name="Yadav M."/>
            <person name="Pandit A."/>
            <person name="Bhargava A."/>
            <person name="Sureshbabu K."/>
            <person name="Batra K."/>
            <person name="Sharma T.R."/>
            <person name="Mohapatra T."/>
            <person name="Singh N.K."/>
            <person name="Messing J."/>
            <person name="Nelson A.B."/>
            <person name="Fuks G."/>
            <person name="Kavchok S."/>
            <person name="Keizer G."/>
            <person name="Linton E."/>
            <person name="Llaca V."/>
            <person name="Song R."/>
            <person name="Tanyolac B."/>
            <person name="Young S."/>
            <person name="Ho-Il K."/>
            <person name="Hahn J.H."/>
            <person name="Sangsakoo G."/>
            <person name="Vanavichit A."/>
            <person name="de Mattos Luiz.A.T."/>
            <person name="Zimmer P.D."/>
            <person name="Malone G."/>
            <person name="Dellagostin O."/>
            <person name="de Oliveira A.C."/>
            <person name="Bevan M."/>
            <person name="Bancroft I."/>
            <person name="Minx P."/>
            <person name="Cordum H."/>
            <person name="Wilson R."/>
            <person name="Cheng Z."/>
            <person name="Jin W."/>
            <person name="Jiang J."/>
            <person name="Leong S.A."/>
            <person name="Iwama H."/>
            <person name="Gojobori T."/>
            <person name="Itoh T."/>
            <person name="Niimura Y."/>
            <person name="Fujii Y."/>
            <person name="Habara T."/>
            <person name="Sakai H."/>
            <person name="Sato Y."/>
            <person name="Wilson G."/>
            <person name="Kumar K."/>
            <person name="McCouch S."/>
            <person name="Juretic N."/>
            <person name="Hoen D."/>
            <person name="Wright S."/>
            <person name="Bruskiewich R."/>
            <person name="Bureau T."/>
            <person name="Miyao A."/>
            <person name="Hirochika H."/>
            <person name="Nishikawa T."/>
            <person name="Kadowaki K."/>
            <person name="Sugiura M."/>
            <person name="Burr B."/>
            <person name="Sasaki T."/>
        </authorList>
    </citation>
    <scope>NUCLEOTIDE SEQUENCE [LARGE SCALE GENOMIC DNA]</scope>
    <source>
        <strain evidence="2">cv. Nipponbare</strain>
    </source>
</reference>
<dbReference type="AlphaFoldDB" id="A0A0P0V9M2"/>
<organism evidence="1 2">
    <name type="scientific">Oryza sativa subsp. japonica</name>
    <name type="common">Rice</name>
    <dbReference type="NCBI Taxonomy" id="39947"/>
    <lineage>
        <taxon>Eukaryota</taxon>
        <taxon>Viridiplantae</taxon>
        <taxon>Streptophyta</taxon>
        <taxon>Embryophyta</taxon>
        <taxon>Tracheophyta</taxon>
        <taxon>Spermatophyta</taxon>
        <taxon>Magnoliopsida</taxon>
        <taxon>Liliopsida</taxon>
        <taxon>Poales</taxon>
        <taxon>Poaceae</taxon>
        <taxon>BOP clade</taxon>
        <taxon>Oryzoideae</taxon>
        <taxon>Oryzeae</taxon>
        <taxon>Oryzinae</taxon>
        <taxon>Oryza</taxon>
        <taxon>Oryza sativa</taxon>
    </lineage>
</organism>
<keyword evidence="2" id="KW-1185">Reference proteome</keyword>
<accession>A0A0P0V9M2</accession>
<evidence type="ECO:0000313" key="1">
    <source>
        <dbReference type="EMBL" id="BAS74928.1"/>
    </source>
</evidence>
<feature type="non-terminal residue" evidence="1">
    <location>
        <position position="1"/>
    </location>
</feature>
<dbReference type="EMBL" id="AP014957">
    <property type="protein sequence ID" value="BAS74928.1"/>
    <property type="molecule type" value="Genomic_DNA"/>
</dbReference>
<dbReference type="PaxDb" id="39947-A0A0P0V9M2"/>
<proteinExistence type="predicted"/>
<dbReference type="Proteomes" id="UP000059680">
    <property type="component" value="Chromosome 1"/>
</dbReference>
<evidence type="ECO:0000313" key="2">
    <source>
        <dbReference type="Proteomes" id="UP000059680"/>
    </source>
</evidence>
<reference evidence="1 2" key="2">
    <citation type="journal article" date="2013" name="Plant Cell Physiol.">
        <title>Rice Annotation Project Database (RAP-DB): an integrative and interactive database for rice genomics.</title>
        <authorList>
            <person name="Sakai H."/>
            <person name="Lee S.S."/>
            <person name="Tanaka T."/>
            <person name="Numa H."/>
            <person name="Kim J."/>
            <person name="Kawahara Y."/>
            <person name="Wakimoto H."/>
            <person name="Yang C.C."/>
            <person name="Iwamoto M."/>
            <person name="Abe T."/>
            <person name="Yamada Y."/>
            <person name="Muto A."/>
            <person name="Inokuchi H."/>
            <person name="Ikemura T."/>
            <person name="Matsumoto T."/>
            <person name="Sasaki T."/>
            <person name="Itoh T."/>
        </authorList>
    </citation>
    <scope>NUCLEOTIDE SEQUENCE [LARGE SCALE GENOMIC DNA]</scope>
    <source>
        <strain evidence="2">cv. Nipponbare</strain>
    </source>
</reference>
<dbReference type="eggNOG" id="ENOG502R7G1">
    <property type="taxonomic scope" value="Eukaryota"/>
</dbReference>
<name>A0A0P0V9M2_ORYSJ</name>
<sequence>MHVQRVVAVLHGVRALHLHELEAVALDAHVERRLDPHVADAEPVHLAGLHGVHGRVGRVLLVLAVDDETRRPADALAGVEVLRQHGVVLGVPVADEDRVVAGRLVEGHRDEQPAVHGDDPVAAGRALHAHAGEVEEGPDLVLGLPFVRPVCARLDRAIRPRHSVHPRVLPLLDPVPGSQEGMVELVEDVDDDVVVGAAVDGWAGEHVVDEHHLLGHVHNRPGPVRHLPIEEVVRVLGAHGGEDR</sequence>
<dbReference type="FunCoup" id="A0A0P0V9M2">
    <property type="interactions" value="5"/>
</dbReference>
<protein>
    <submittedName>
        <fullName evidence="1">Os01g0816850 protein</fullName>
    </submittedName>
</protein>
<gene>
    <name evidence="1" type="ordered locus">Os01g0816850</name>
    <name evidence="1" type="ORF">OSNPB_010816850</name>
</gene>
<dbReference type="InParanoid" id="A0A0P0V9M2"/>
<reference evidence="1 2" key="3">
    <citation type="journal article" date="2013" name="Rice">
        <title>Improvement of the Oryza sativa Nipponbare reference genome using next generation sequence and optical map data.</title>
        <authorList>
            <person name="Kawahara Y."/>
            <person name="de la Bastide M."/>
            <person name="Hamilton J.P."/>
            <person name="Kanamori H."/>
            <person name="McCombie W.R."/>
            <person name="Ouyang S."/>
            <person name="Schwartz D.C."/>
            <person name="Tanaka T."/>
            <person name="Wu J."/>
            <person name="Zhou S."/>
            <person name="Childs K.L."/>
            <person name="Davidson R.M."/>
            <person name="Lin H."/>
            <person name="Quesada-Ocampo L."/>
            <person name="Vaillancourt B."/>
            <person name="Sakai H."/>
            <person name="Lee S.S."/>
            <person name="Kim J."/>
            <person name="Numa H."/>
            <person name="Itoh T."/>
            <person name="Buell C.R."/>
            <person name="Matsumoto T."/>
        </authorList>
    </citation>
    <scope>NUCLEOTIDE SEQUENCE [LARGE SCALE GENOMIC DNA]</scope>
    <source>
        <strain evidence="2">cv. Nipponbare</strain>
    </source>
</reference>